<evidence type="ECO:0000256" key="3">
    <source>
        <dbReference type="ARBA" id="ARBA00022989"/>
    </source>
</evidence>
<evidence type="ECO:0000313" key="6">
    <source>
        <dbReference type="EMBL" id="GAA0231938.1"/>
    </source>
</evidence>
<feature type="transmembrane region" description="Helical" evidence="5">
    <location>
        <begin position="121"/>
        <end position="143"/>
    </location>
</feature>
<feature type="transmembrane region" description="Helical" evidence="5">
    <location>
        <begin position="341"/>
        <end position="360"/>
    </location>
</feature>
<comment type="subcellular location">
    <subcellularLocation>
        <location evidence="1">Membrane</location>
        <topology evidence="1">Multi-pass membrane protein</topology>
    </subcellularLocation>
</comment>
<reference evidence="7" key="1">
    <citation type="journal article" date="2019" name="Int. J. Syst. Evol. Microbiol.">
        <title>The Global Catalogue of Microorganisms (GCM) 10K type strain sequencing project: providing services to taxonomists for standard genome sequencing and annotation.</title>
        <authorList>
            <consortium name="The Broad Institute Genomics Platform"/>
            <consortium name="The Broad Institute Genome Sequencing Center for Infectious Disease"/>
            <person name="Wu L."/>
            <person name="Ma J."/>
        </authorList>
    </citation>
    <scope>NUCLEOTIDE SEQUENCE [LARGE SCALE GENOMIC DNA]</scope>
    <source>
        <strain evidence="7">JCM 10425</strain>
    </source>
</reference>
<feature type="transmembrane region" description="Helical" evidence="5">
    <location>
        <begin position="293"/>
        <end position="312"/>
    </location>
</feature>
<feature type="transmembrane region" description="Helical" evidence="5">
    <location>
        <begin position="38"/>
        <end position="63"/>
    </location>
</feature>
<sequence>MSRSHEGTLAGWQLAIVATMSHAPLLVAWVAIPGAFQFGHVVAMPLVYVLGGVALLCAALAFTSMARRVRHPGGLYALVSVGLGPTLGLGVAAVVLVSYLGSLVSLYAVFALTLSGLSVDVLGVDLPGEAAALIGVVLVSLLSMVRLRRVIWLLGGLLVAQAVILIWFDVRALQLPMRDGDLTAPLDPGWLFSGSFGIALCFAVTAFIGLDTSLNFIRDVRAPGRNVPRAAYLAGIIMTTASAFSAWAVSAATSGQARAAVAPDDVATTTGTTGQSLFTLIGRIVGPEAAPNVGRLIMFTLVLAVVGCAVVLHKAVNRQLSGLALDGVLPPAFRLGARQAGLVRAGVPALAAIGAVGVVASGDRIYALWLGLASGLGITGALALTSISALFWFLRSDEDETDVGGWELRAVAGAVAAVVTGFVFVFGLLRLSSVFPPAGGRPSWLLAALIGTAFAAGVAWALVLRARRPAVHAGIGRPEPDAVPPLVTEPVPVHETYSYHR</sequence>
<evidence type="ECO:0000256" key="5">
    <source>
        <dbReference type="SAM" id="Phobius"/>
    </source>
</evidence>
<dbReference type="EMBL" id="BAAAGX010000006">
    <property type="protein sequence ID" value="GAA0231938.1"/>
    <property type="molecule type" value="Genomic_DNA"/>
</dbReference>
<dbReference type="PANTHER" id="PTHR42770">
    <property type="entry name" value="AMINO ACID TRANSPORTER-RELATED"/>
    <property type="match status" value="1"/>
</dbReference>
<proteinExistence type="predicted"/>
<feature type="transmembrane region" description="Helical" evidence="5">
    <location>
        <begin position="190"/>
        <end position="210"/>
    </location>
</feature>
<protein>
    <submittedName>
        <fullName evidence="6">APC family permease</fullName>
    </submittedName>
</protein>
<dbReference type="Gene3D" id="1.20.1740.10">
    <property type="entry name" value="Amino acid/polyamine transporter I"/>
    <property type="match status" value="1"/>
</dbReference>
<evidence type="ECO:0000313" key="7">
    <source>
        <dbReference type="Proteomes" id="UP001500967"/>
    </source>
</evidence>
<comment type="caution">
    <text evidence="6">The sequence shown here is derived from an EMBL/GenBank/DDBJ whole genome shotgun (WGS) entry which is preliminary data.</text>
</comment>
<keyword evidence="7" id="KW-1185">Reference proteome</keyword>
<evidence type="ECO:0000256" key="1">
    <source>
        <dbReference type="ARBA" id="ARBA00004141"/>
    </source>
</evidence>
<dbReference type="RefSeq" id="WP_344648129.1">
    <property type="nucleotide sequence ID" value="NZ_BAAAGX010000006.1"/>
</dbReference>
<keyword evidence="3 5" id="KW-1133">Transmembrane helix</keyword>
<evidence type="ECO:0000256" key="2">
    <source>
        <dbReference type="ARBA" id="ARBA00022692"/>
    </source>
</evidence>
<keyword evidence="2 5" id="KW-0812">Transmembrane</keyword>
<name>A0ABP3DKA2_9ACTN</name>
<feature type="transmembrane region" description="Helical" evidence="5">
    <location>
        <begin position="230"/>
        <end position="249"/>
    </location>
</feature>
<evidence type="ECO:0000256" key="4">
    <source>
        <dbReference type="ARBA" id="ARBA00023136"/>
    </source>
</evidence>
<dbReference type="InterPro" id="IPR050367">
    <property type="entry name" value="APC_superfamily"/>
</dbReference>
<accession>A0ABP3DKA2</accession>
<feature type="transmembrane region" description="Helical" evidence="5">
    <location>
        <begin position="12"/>
        <end position="32"/>
    </location>
</feature>
<dbReference type="PANTHER" id="PTHR42770:SF16">
    <property type="entry name" value="AMINO ACID PERMEASE"/>
    <property type="match status" value="1"/>
</dbReference>
<gene>
    <name evidence="6" type="ORF">GCM10009539_16690</name>
</gene>
<feature type="transmembrane region" description="Helical" evidence="5">
    <location>
        <begin position="366"/>
        <end position="394"/>
    </location>
</feature>
<keyword evidence="4 5" id="KW-0472">Membrane</keyword>
<organism evidence="6 7">
    <name type="scientific">Cryptosporangium japonicum</name>
    <dbReference type="NCBI Taxonomy" id="80872"/>
    <lineage>
        <taxon>Bacteria</taxon>
        <taxon>Bacillati</taxon>
        <taxon>Actinomycetota</taxon>
        <taxon>Actinomycetes</taxon>
        <taxon>Cryptosporangiales</taxon>
        <taxon>Cryptosporangiaceae</taxon>
        <taxon>Cryptosporangium</taxon>
    </lineage>
</organism>
<feature type="transmembrane region" description="Helical" evidence="5">
    <location>
        <begin position="150"/>
        <end position="170"/>
    </location>
</feature>
<dbReference type="Proteomes" id="UP001500967">
    <property type="component" value="Unassembled WGS sequence"/>
</dbReference>
<feature type="transmembrane region" description="Helical" evidence="5">
    <location>
        <begin position="75"/>
        <end position="101"/>
    </location>
</feature>
<feature type="transmembrane region" description="Helical" evidence="5">
    <location>
        <begin position="443"/>
        <end position="463"/>
    </location>
</feature>
<feature type="transmembrane region" description="Helical" evidence="5">
    <location>
        <begin position="406"/>
        <end position="431"/>
    </location>
</feature>
<dbReference type="PIRSF" id="PIRSF006060">
    <property type="entry name" value="AA_transporter"/>
    <property type="match status" value="1"/>
</dbReference>